<dbReference type="Proteomes" id="UP000464402">
    <property type="component" value="Chromosome"/>
</dbReference>
<reference evidence="2" key="1">
    <citation type="submission" date="2019-09" db="EMBL/GenBank/DDBJ databases">
        <title>Yersinia canariae sp. nov., isolated from a human yersiniosis case.</title>
        <authorList>
            <person name="Nguyen S.V."/>
            <person name="Greig D."/>
            <person name="Hurley D."/>
            <person name="Cao Y."/>
            <person name="McCabe E."/>
            <person name="Mitchell M."/>
            <person name="Jenkins C."/>
            <person name="Fanning S."/>
        </authorList>
    </citation>
    <scope>NUCLEOTIDE SEQUENCE [LARGE SCALE GENOMIC DNA]</scope>
    <source>
        <strain evidence="2">NCTC 14382</strain>
    </source>
</reference>
<dbReference type="AlphaFoldDB" id="A0A857EZ73"/>
<dbReference type="EMBL" id="CP043727">
    <property type="protein sequence ID" value="QHB32550.1"/>
    <property type="molecule type" value="Genomic_DNA"/>
</dbReference>
<protein>
    <submittedName>
        <fullName evidence="1">Putative AB5 enterotoxin binding subunit YtxB</fullName>
    </submittedName>
</protein>
<name>A0A857EZ73_9GAMM</name>
<sequence>MKLFILGFIVVITAFHGKGFAYITGSLQSQCDSVHGTMLYDRLIKSFNTSIMRQPGHISVNNINIKIDDEWYSATAEDRTDSNLSINLPHFAQTAYLINLAVNVCVKDKHLRGLEGVN</sequence>
<evidence type="ECO:0000313" key="1">
    <source>
        <dbReference type="EMBL" id="QHB32550.1"/>
    </source>
</evidence>
<dbReference type="KEGG" id="yca:F0T03_10455"/>
<evidence type="ECO:0000313" key="2">
    <source>
        <dbReference type="Proteomes" id="UP000464402"/>
    </source>
</evidence>
<accession>A0A857EZ73</accession>
<organism evidence="1 2">
    <name type="scientific">Yersinia canariae</name>
    <dbReference type="NCBI Taxonomy" id="2607663"/>
    <lineage>
        <taxon>Bacteria</taxon>
        <taxon>Pseudomonadati</taxon>
        <taxon>Pseudomonadota</taxon>
        <taxon>Gammaproteobacteria</taxon>
        <taxon>Enterobacterales</taxon>
        <taxon>Yersiniaceae</taxon>
        <taxon>Yersinia</taxon>
    </lineage>
</organism>
<keyword evidence="2" id="KW-1185">Reference proteome</keyword>
<gene>
    <name evidence="1" type="primary">ytxB</name>
    <name evidence="1" type="ORF">F0T03_10455</name>
</gene>
<proteinExistence type="predicted"/>
<dbReference type="RefSeq" id="WP_159678196.1">
    <property type="nucleotide sequence ID" value="NZ_CP043727.1"/>
</dbReference>